<dbReference type="SUPFAM" id="SSF53756">
    <property type="entry name" value="UDP-Glycosyltransferase/glycogen phosphorylase"/>
    <property type="match status" value="1"/>
</dbReference>
<dbReference type="Pfam" id="PF00534">
    <property type="entry name" value="Glycos_transf_1"/>
    <property type="match status" value="1"/>
</dbReference>
<dbReference type="AlphaFoldDB" id="A0A1Q5PQ01"/>
<keyword evidence="2" id="KW-0808">Transferase</keyword>
<dbReference type="Pfam" id="PF13439">
    <property type="entry name" value="Glyco_transf_4"/>
    <property type="match status" value="1"/>
</dbReference>
<dbReference type="Gene3D" id="3.40.50.2000">
    <property type="entry name" value="Glycogen Phosphorylase B"/>
    <property type="match status" value="2"/>
</dbReference>
<comment type="caution">
    <text evidence="5">The sequence shown here is derived from an EMBL/GenBank/DDBJ whole genome shotgun (WGS) entry which is preliminary data.</text>
</comment>
<evidence type="ECO:0000313" key="5">
    <source>
        <dbReference type="EMBL" id="OKL49530.1"/>
    </source>
</evidence>
<dbReference type="GO" id="GO:0016757">
    <property type="term" value="F:glycosyltransferase activity"/>
    <property type="evidence" value="ECO:0007669"/>
    <property type="project" value="UniProtKB-KW"/>
</dbReference>
<gene>
    <name evidence="5" type="ORF">BSR29_00810</name>
</gene>
<organism evidence="5 6">
    <name type="scientific">Boudabousia liubingyangii</name>
    <dbReference type="NCBI Taxonomy" id="1921764"/>
    <lineage>
        <taxon>Bacteria</taxon>
        <taxon>Bacillati</taxon>
        <taxon>Actinomycetota</taxon>
        <taxon>Actinomycetes</taxon>
        <taxon>Actinomycetales</taxon>
        <taxon>Actinomycetaceae</taxon>
        <taxon>Boudabousia</taxon>
    </lineage>
</organism>
<sequence length="363" mass="40390">MLADAGHKVTVVGLEPQFIAYWRGPQISVSQEGKIKVWRLRVPSWPIGFRFFERVHYRLLAKKLKKRGLFSSSNPELIHAHSIYPGLLFAAALRSESDSEVPMLLTEHRPSSIKRPTSGFRGRAIKQAVQECAQHIVVSTPFAKILKSHWDSNDWAVIGLPVPDKFFSQKHYENPEPVILHVSSLDENKAPSDLLKAAKQLASSGQKFRLRIVGGAPELIDSLKQQSIELGIENITEFVGKVSREQIPEEMASADLFVLPSITEAGGTVLSEAQAAGTPVVATKTWAGEYSVLPETGRLAEISNPDSLAKALEEVLSGIKTGHYQREVIRKTAETRFSEKAFVKQHENVYQKALELTKKEDPR</sequence>
<proteinExistence type="predicted"/>
<accession>A0A1Q5PQ01</accession>
<evidence type="ECO:0000256" key="2">
    <source>
        <dbReference type="ARBA" id="ARBA00022679"/>
    </source>
</evidence>
<dbReference type="InterPro" id="IPR028098">
    <property type="entry name" value="Glyco_trans_4-like_N"/>
</dbReference>
<dbReference type="EMBL" id="MQSV01000001">
    <property type="protein sequence ID" value="OKL49530.1"/>
    <property type="molecule type" value="Genomic_DNA"/>
</dbReference>
<dbReference type="Proteomes" id="UP000186785">
    <property type="component" value="Unassembled WGS sequence"/>
</dbReference>
<keyword evidence="1" id="KW-0328">Glycosyltransferase</keyword>
<evidence type="ECO:0000256" key="1">
    <source>
        <dbReference type="ARBA" id="ARBA00022676"/>
    </source>
</evidence>
<dbReference type="InterPro" id="IPR001296">
    <property type="entry name" value="Glyco_trans_1"/>
</dbReference>
<reference evidence="5 6" key="1">
    <citation type="submission" date="2016-11" db="EMBL/GenBank/DDBJ databases">
        <title>Actinomyces gypaetusis sp. nov. isolated from the vulture Gypaetus barbatus in Qinghai Tibet Plateau China.</title>
        <authorList>
            <person name="Meng X."/>
        </authorList>
    </citation>
    <scope>NUCLEOTIDE SEQUENCE [LARGE SCALE GENOMIC DNA]</scope>
    <source>
        <strain evidence="5 6">VUL4_2</strain>
    </source>
</reference>
<name>A0A1Q5PQ01_9ACTO</name>
<dbReference type="InterPro" id="IPR050194">
    <property type="entry name" value="Glycosyltransferase_grp1"/>
</dbReference>
<dbReference type="GO" id="GO:1901137">
    <property type="term" value="P:carbohydrate derivative biosynthetic process"/>
    <property type="evidence" value="ECO:0007669"/>
    <property type="project" value="UniProtKB-ARBA"/>
</dbReference>
<keyword evidence="6" id="KW-1185">Reference proteome</keyword>
<feature type="domain" description="Glycosyl transferase family 1" evidence="3">
    <location>
        <begin position="171"/>
        <end position="325"/>
    </location>
</feature>
<dbReference type="PANTHER" id="PTHR45947">
    <property type="entry name" value="SULFOQUINOVOSYL TRANSFERASE SQD2"/>
    <property type="match status" value="1"/>
</dbReference>
<dbReference type="PANTHER" id="PTHR45947:SF14">
    <property type="entry name" value="SLL1723 PROTEIN"/>
    <property type="match status" value="1"/>
</dbReference>
<evidence type="ECO:0000259" key="4">
    <source>
        <dbReference type="Pfam" id="PF13439"/>
    </source>
</evidence>
<evidence type="ECO:0000259" key="3">
    <source>
        <dbReference type="Pfam" id="PF00534"/>
    </source>
</evidence>
<dbReference type="CDD" id="cd03801">
    <property type="entry name" value="GT4_PimA-like"/>
    <property type="match status" value="1"/>
</dbReference>
<evidence type="ECO:0000313" key="6">
    <source>
        <dbReference type="Proteomes" id="UP000186785"/>
    </source>
</evidence>
<protein>
    <recommendedName>
        <fullName evidence="7">Glycosyltransferase</fullName>
    </recommendedName>
</protein>
<evidence type="ECO:0008006" key="7">
    <source>
        <dbReference type="Google" id="ProtNLM"/>
    </source>
</evidence>
<feature type="domain" description="Glycosyltransferase subfamily 4-like N-terminal" evidence="4">
    <location>
        <begin position="2"/>
        <end position="158"/>
    </location>
</feature>